<evidence type="ECO:0000256" key="2">
    <source>
        <dbReference type="ARBA" id="ARBA00022475"/>
    </source>
</evidence>
<organism evidence="8 9">
    <name type="scientific">Actinobaculum massiliense ACS-171-V-Col2</name>
    <dbReference type="NCBI Taxonomy" id="883066"/>
    <lineage>
        <taxon>Bacteria</taxon>
        <taxon>Bacillati</taxon>
        <taxon>Actinomycetota</taxon>
        <taxon>Actinomycetes</taxon>
        <taxon>Actinomycetales</taxon>
        <taxon>Actinomycetaceae</taxon>
        <taxon>Actinobaculum</taxon>
    </lineage>
</organism>
<feature type="transmembrane region" description="Helical" evidence="7">
    <location>
        <begin position="89"/>
        <end position="113"/>
    </location>
</feature>
<dbReference type="GO" id="GO:0005886">
    <property type="term" value="C:plasma membrane"/>
    <property type="evidence" value="ECO:0007669"/>
    <property type="project" value="UniProtKB-SubCell"/>
</dbReference>
<keyword evidence="5 7" id="KW-0472">Membrane</keyword>
<feature type="compositionally biased region" description="Basic and acidic residues" evidence="6">
    <location>
        <begin position="414"/>
        <end position="437"/>
    </location>
</feature>
<reference evidence="8 9" key="1">
    <citation type="submission" date="2012-09" db="EMBL/GenBank/DDBJ databases">
        <title>The Genome Sequence of Actinobaculum massiliae ACS-171-V-COL2.</title>
        <authorList>
            <consortium name="The Broad Institute Genome Sequencing Platform"/>
            <person name="Earl A."/>
            <person name="Ward D."/>
            <person name="Feldgarden M."/>
            <person name="Gevers D."/>
            <person name="Saerens B."/>
            <person name="Vaneechoutte M."/>
            <person name="Walker B."/>
            <person name="Young S.K."/>
            <person name="Zeng Q."/>
            <person name="Gargeya S."/>
            <person name="Fitzgerald M."/>
            <person name="Haas B."/>
            <person name="Abouelleil A."/>
            <person name="Alvarado L."/>
            <person name="Arachchi H.M."/>
            <person name="Berlin A."/>
            <person name="Chapman S.B."/>
            <person name="Goldberg J."/>
            <person name="Griggs A."/>
            <person name="Gujja S."/>
            <person name="Hansen M."/>
            <person name="Howarth C."/>
            <person name="Imamovic A."/>
            <person name="Larimer J."/>
            <person name="McCowen C."/>
            <person name="Montmayeur A."/>
            <person name="Murphy C."/>
            <person name="Neiman D."/>
            <person name="Pearson M."/>
            <person name="Priest M."/>
            <person name="Roberts A."/>
            <person name="Saif S."/>
            <person name="Shea T."/>
            <person name="Sisk P."/>
            <person name="Sykes S."/>
            <person name="Wortman J."/>
            <person name="Nusbaum C."/>
            <person name="Birren B."/>
        </authorList>
    </citation>
    <scope>NUCLEOTIDE SEQUENCE [LARGE SCALE GENOMIC DNA]</scope>
    <source>
        <strain evidence="9">ACS-171-V-Col2</strain>
    </source>
</reference>
<dbReference type="STRING" id="202789.GCA_001457435_00733"/>
<feature type="transmembrane region" description="Helical" evidence="7">
    <location>
        <begin position="280"/>
        <end position="299"/>
    </location>
</feature>
<evidence type="ECO:0000256" key="6">
    <source>
        <dbReference type="SAM" id="MobiDB-lite"/>
    </source>
</evidence>
<dbReference type="Pfam" id="PF03631">
    <property type="entry name" value="Virul_fac_BrkB"/>
    <property type="match status" value="1"/>
</dbReference>
<comment type="caution">
    <text evidence="8">The sequence shown here is derived from an EMBL/GenBank/DDBJ whole genome shotgun (WGS) entry which is preliminary data.</text>
</comment>
<evidence type="ECO:0000256" key="7">
    <source>
        <dbReference type="SAM" id="Phobius"/>
    </source>
</evidence>
<dbReference type="EMBL" id="AGWL01000007">
    <property type="protein sequence ID" value="EKU94922.1"/>
    <property type="molecule type" value="Genomic_DNA"/>
</dbReference>
<keyword evidence="9" id="KW-1185">Reference proteome</keyword>
<dbReference type="PANTHER" id="PTHR30213">
    <property type="entry name" value="INNER MEMBRANE PROTEIN YHJD"/>
    <property type="match status" value="1"/>
</dbReference>
<feature type="transmembrane region" description="Helical" evidence="7">
    <location>
        <begin position="311"/>
        <end position="329"/>
    </location>
</feature>
<feature type="transmembrane region" description="Helical" evidence="7">
    <location>
        <begin position="152"/>
        <end position="178"/>
    </location>
</feature>
<evidence type="ECO:0000256" key="5">
    <source>
        <dbReference type="ARBA" id="ARBA00023136"/>
    </source>
</evidence>
<dbReference type="eggNOG" id="COG1295">
    <property type="taxonomic scope" value="Bacteria"/>
</dbReference>
<evidence type="ECO:0000313" key="8">
    <source>
        <dbReference type="EMBL" id="EKU94922.1"/>
    </source>
</evidence>
<evidence type="ECO:0000313" key="9">
    <source>
        <dbReference type="Proteomes" id="UP000009888"/>
    </source>
</evidence>
<evidence type="ECO:0000256" key="1">
    <source>
        <dbReference type="ARBA" id="ARBA00004651"/>
    </source>
</evidence>
<keyword evidence="4 7" id="KW-1133">Transmembrane helix</keyword>
<feature type="transmembrane region" description="Helical" evidence="7">
    <location>
        <begin position="246"/>
        <end position="268"/>
    </location>
</feature>
<feature type="transmembrane region" description="Helical" evidence="7">
    <location>
        <begin position="209"/>
        <end position="234"/>
    </location>
</feature>
<name>K9EVE1_9ACTO</name>
<evidence type="ECO:0000256" key="3">
    <source>
        <dbReference type="ARBA" id="ARBA00022692"/>
    </source>
</evidence>
<dbReference type="PATRIC" id="fig|883066.3.peg.1441"/>
<protein>
    <recommendedName>
        <fullName evidence="10">YihY/virulence factor BrkB family protein</fullName>
    </recommendedName>
</protein>
<dbReference type="AlphaFoldDB" id="K9EVE1"/>
<feature type="region of interest" description="Disordered" evidence="6">
    <location>
        <begin position="414"/>
        <end position="451"/>
    </location>
</feature>
<dbReference type="HOGENOM" id="CLU_050028_1_0_11"/>
<comment type="subcellular location">
    <subcellularLocation>
        <location evidence="1">Cell membrane</location>
        <topology evidence="1">Multi-pass membrane protein</topology>
    </subcellularLocation>
</comment>
<proteinExistence type="predicted"/>
<gene>
    <name evidence="8" type="ORF">HMPREF9233_01376</name>
</gene>
<dbReference type="PANTHER" id="PTHR30213:SF1">
    <property type="entry name" value="INNER MEMBRANE PROTEIN YHJD"/>
    <property type="match status" value="1"/>
</dbReference>
<evidence type="ECO:0000256" key="4">
    <source>
        <dbReference type="ARBA" id="ARBA00022989"/>
    </source>
</evidence>
<dbReference type="InterPro" id="IPR017039">
    <property type="entry name" value="Virul_fac_BrkB"/>
</dbReference>
<sequence length="451" mass="48303">MLLRILANRYSGRVSDNKEQVTVPTDALSAVLGVDPQGREAVYTVREERVSDSQPTPSLVERIKALVSWVQGTRIMRGMSRYGNARGGLLAGGIAYSALFSITAALTVAWTIFMATLGNNPEMRESVIGAINTALPGILDDGSNGGLIDPDALILTGGLSIASIIAGGVLLWTAISIMTGLSRSIRAMFGINQVVENGVVNILRSFGGFVVLAAGIVVSGVFAAGAGAAGTWLFGKLGIESSISQFFIKLAVWAVAICLDGLIIAFLVRVMAGMRVPRADLLRGAVLGGLIMTVIKIAGTSVVSSVSSNPLLAPFAALATLLLWLNLTARIMLMVSAYMANPPRVYTPEDARELRGHTTPNFVTLTVPESLEWPHDPITGALLPEPKLPLQEEIEELPEWGGLQGNWARKRAEKLEDKARKASEDARAARERYRDGQRQVQAQQANREKKH</sequence>
<dbReference type="Proteomes" id="UP000009888">
    <property type="component" value="Unassembled WGS sequence"/>
</dbReference>
<evidence type="ECO:0008006" key="10">
    <source>
        <dbReference type="Google" id="ProtNLM"/>
    </source>
</evidence>
<keyword evidence="2" id="KW-1003">Cell membrane</keyword>
<accession>K9EVE1</accession>
<keyword evidence="3 7" id="KW-0812">Transmembrane</keyword>